<dbReference type="PANTHER" id="PTHR20859:SF48">
    <property type="entry name" value="INTERLEUKIN-20 RECEPTOR SUBUNIT BETA"/>
    <property type="match status" value="1"/>
</dbReference>
<feature type="signal peptide" evidence="1">
    <location>
        <begin position="1"/>
        <end position="22"/>
    </location>
</feature>
<dbReference type="EMBL" id="WNTK01000001">
    <property type="protein sequence ID" value="KAG9494531.1"/>
    <property type="molecule type" value="Genomic_DNA"/>
</dbReference>
<evidence type="ECO:0000313" key="3">
    <source>
        <dbReference type="EMBL" id="KAG9494531.1"/>
    </source>
</evidence>
<dbReference type="FunFam" id="2.60.40.10:FF:001006">
    <property type="entry name" value="Interleukin 20 receptor subunit beta"/>
    <property type="match status" value="1"/>
</dbReference>
<dbReference type="InterPro" id="IPR003961">
    <property type="entry name" value="FN3_dom"/>
</dbReference>
<feature type="domain" description="Fibronectin type-III" evidence="2">
    <location>
        <begin position="12"/>
        <end position="115"/>
    </location>
</feature>
<dbReference type="InterPro" id="IPR036116">
    <property type="entry name" value="FN3_sf"/>
</dbReference>
<name>A0A8J6FUN9_ELECQ</name>
<evidence type="ECO:0000256" key="1">
    <source>
        <dbReference type="SAM" id="SignalP"/>
    </source>
</evidence>
<dbReference type="InterPro" id="IPR013783">
    <property type="entry name" value="Ig-like_fold"/>
</dbReference>
<evidence type="ECO:0000313" key="4">
    <source>
        <dbReference type="Proteomes" id="UP000770717"/>
    </source>
</evidence>
<dbReference type="InterPro" id="IPR050650">
    <property type="entry name" value="Type-II_Cytokine-TF_Rcpt"/>
</dbReference>
<evidence type="ECO:0000259" key="2">
    <source>
        <dbReference type="Pfam" id="PF01108"/>
    </source>
</evidence>
<keyword evidence="1" id="KW-0732">Signal</keyword>
<accession>A0A8J6FUN9</accession>
<dbReference type="AlphaFoldDB" id="A0A8J6FUN9"/>
<dbReference type="Pfam" id="PF01108">
    <property type="entry name" value="Tissue_fac"/>
    <property type="match status" value="1"/>
</dbReference>
<dbReference type="GO" id="GO:0042015">
    <property type="term" value="F:interleukin-20 binding"/>
    <property type="evidence" value="ECO:0007669"/>
    <property type="project" value="TreeGrafter"/>
</dbReference>
<dbReference type="GO" id="GO:0004896">
    <property type="term" value="F:cytokine receptor activity"/>
    <property type="evidence" value="ECO:0007669"/>
    <property type="project" value="TreeGrafter"/>
</dbReference>
<dbReference type="Proteomes" id="UP000770717">
    <property type="component" value="Unassembled WGS sequence"/>
</dbReference>
<keyword evidence="4" id="KW-1185">Reference proteome</keyword>
<reference evidence="3" key="1">
    <citation type="thesis" date="2020" institute="ProQuest LLC" country="789 East Eisenhower Parkway, Ann Arbor, MI, USA">
        <title>Comparative Genomics and Chromosome Evolution.</title>
        <authorList>
            <person name="Mudd A.B."/>
        </authorList>
    </citation>
    <scope>NUCLEOTIDE SEQUENCE</scope>
    <source>
        <strain evidence="3">HN-11 Male</strain>
        <tissue evidence="3">Kidney and liver</tissue>
    </source>
</reference>
<comment type="caution">
    <text evidence="3">The sequence shown here is derived from an EMBL/GenBank/DDBJ whole genome shotgun (WGS) entry which is preliminary data.</text>
</comment>
<sequence>MAMFQGFVLQVILIVLISGSSADQHLLPAPENISMVSINLKHFLHWDPVMVDGNVTYSVQSQGEFESVYMPNNWYEPENCQEISAHQCNVTDEVSATVLYKFRVQSVLGNQLSAWKELEPPFNRKTSKNYACWLITY</sequence>
<proteinExistence type="predicted"/>
<dbReference type="OrthoDB" id="8704831at2759"/>
<feature type="chain" id="PRO_5035168795" description="Fibronectin type-III domain-containing protein" evidence="1">
    <location>
        <begin position="23"/>
        <end position="137"/>
    </location>
</feature>
<organism evidence="3 4">
    <name type="scientific">Eleutherodactylus coqui</name>
    <name type="common">Puerto Rican coqui</name>
    <dbReference type="NCBI Taxonomy" id="57060"/>
    <lineage>
        <taxon>Eukaryota</taxon>
        <taxon>Metazoa</taxon>
        <taxon>Chordata</taxon>
        <taxon>Craniata</taxon>
        <taxon>Vertebrata</taxon>
        <taxon>Euteleostomi</taxon>
        <taxon>Amphibia</taxon>
        <taxon>Batrachia</taxon>
        <taxon>Anura</taxon>
        <taxon>Neobatrachia</taxon>
        <taxon>Hyloidea</taxon>
        <taxon>Eleutherodactylidae</taxon>
        <taxon>Eleutherodactylinae</taxon>
        <taxon>Eleutherodactylus</taxon>
        <taxon>Eleutherodactylus</taxon>
    </lineage>
</organism>
<dbReference type="PANTHER" id="PTHR20859">
    <property type="entry name" value="INTERFERON/INTERLEUKIN RECEPTOR"/>
    <property type="match status" value="1"/>
</dbReference>
<gene>
    <name evidence="3" type="ORF">GDO78_002057</name>
</gene>
<dbReference type="GO" id="GO:0005886">
    <property type="term" value="C:plasma membrane"/>
    <property type="evidence" value="ECO:0007669"/>
    <property type="project" value="TreeGrafter"/>
</dbReference>
<dbReference type="Gene3D" id="2.60.40.10">
    <property type="entry name" value="Immunoglobulins"/>
    <property type="match status" value="1"/>
</dbReference>
<protein>
    <recommendedName>
        <fullName evidence="2">Fibronectin type-III domain-containing protein</fullName>
    </recommendedName>
</protein>
<dbReference type="SUPFAM" id="SSF49265">
    <property type="entry name" value="Fibronectin type III"/>
    <property type="match status" value="1"/>
</dbReference>